<keyword evidence="6" id="KW-0175">Coiled coil</keyword>
<dbReference type="GO" id="GO:0003735">
    <property type="term" value="F:structural constituent of ribosome"/>
    <property type="evidence" value="ECO:0007669"/>
    <property type="project" value="InterPro"/>
</dbReference>
<organism evidence="7 8">
    <name type="scientific">candidate division WOR-1 bacterium RIFOXYC2_FULL_46_14</name>
    <dbReference type="NCBI Taxonomy" id="1802587"/>
    <lineage>
        <taxon>Bacteria</taxon>
        <taxon>Bacillati</taxon>
        <taxon>Saganbacteria</taxon>
    </lineage>
</organism>
<dbReference type="InterPro" id="IPR036049">
    <property type="entry name" value="Ribosomal_uL29_sf"/>
</dbReference>
<gene>
    <name evidence="5" type="primary">rpmC</name>
    <name evidence="7" type="ORF">A2438_03285</name>
</gene>
<evidence type="ECO:0000256" key="4">
    <source>
        <dbReference type="ARBA" id="ARBA00035204"/>
    </source>
</evidence>
<protein>
    <recommendedName>
        <fullName evidence="4 5">Large ribosomal subunit protein uL29</fullName>
    </recommendedName>
</protein>
<dbReference type="EMBL" id="MEUJ01000004">
    <property type="protein sequence ID" value="OGC40284.1"/>
    <property type="molecule type" value="Genomic_DNA"/>
</dbReference>
<name>A0A1F4U5Q1_UNCSA</name>
<dbReference type="FunFam" id="1.10.287.310:FF:000001">
    <property type="entry name" value="50S ribosomal protein L29"/>
    <property type="match status" value="1"/>
</dbReference>
<dbReference type="GO" id="GO:0006412">
    <property type="term" value="P:translation"/>
    <property type="evidence" value="ECO:0007669"/>
    <property type="project" value="UniProtKB-UniRule"/>
</dbReference>
<dbReference type="Proteomes" id="UP000179242">
    <property type="component" value="Unassembled WGS sequence"/>
</dbReference>
<feature type="coiled-coil region" evidence="6">
    <location>
        <begin position="5"/>
        <end position="35"/>
    </location>
</feature>
<dbReference type="SUPFAM" id="SSF46561">
    <property type="entry name" value="Ribosomal protein L29 (L29p)"/>
    <property type="match status" value="1"/>
</dbReference>
<dbReference type="GO" id="GO:0005840">
    <property type="term" value="C:ribosome"/>
    <property type="evidence" value="ECO:0007669"/>
    <property type="project" value="UniProtKB-KW"/>
</dbReference>
<dbReference type="Gene3D" id="1.10.287.310">
    <property type="match status" value="1"/>
</dbReference>
<proteinExistence type="inferred from homology"/>
<sequence length="62" mass="7502">MSKASELKKHDKKELEKKIEELRKKQRELRFGKARGELKNPMEKRQVKREIARILTVLREKS</sequence>
<comment type="caution">
    <text evidence="7">The sequence shown here is derived from an EMBL/GenBank/DDBJ whole genome shotgun (WGS) entry which is preliminary data.</text>
</comment>
<dbReference type="GO" id="GO:1990904">
    <property type="term" value="C:ribonucleoprotein complex"/>
    <property type="evidence" value="ECO:0007669"/>
    <property type="project" value="UniProtKB-KW"/>
</dbReference>
<dbReference type="HAMAP" id="MF_00374">
    <property type="entry name" value="Ribosomal_uL29"/>
    <property type="match status" value="1"/>
</dbReference>
<reference evidence="7 8" key="1">
    <citation type="journal article" date="2016" name="Nat. Commun.">
        <title>Thousands of microbial genomes shed light on interconnected biogeochemical processes in an aquifer system.</title>
        <authorList>
            <person name="Anantharaman K."/>
            <person name="Brown C.T."/>
            <person name="Hug L.A."/>
            <person name="Sharon I."/>
            <person name="Castelle C.J."/>
            <person name="Probst A.J."/>
            <person name="Thomas B.C."/>
            <person name="Singh A."/>
            <person name="Wilkins M.J."/>
            <person name="Karaoz U."/>
            <person name="Brodie E.L."/>
            <person name="Williams K.H."/>
            <person name="Hubbard S.S."/>
            <person name="Banfield J.F."/>
        </authorList>
    </citation>
    <scope>NUCLEOTIDE SEQUENCE [LARGE SCALE GENOMIC DNA]</scope>
</reference>
<keyword evidence="3 5" id="KW-0687">Ribonucleoprotein</keyword>
<evidence type="ECO:0000256" key="5">
    <source>
        <dbReference type="HAMAP-Rule" id="MF_00374"/>
    </source>
</evidence>
<evidence type="ECO:0000256" key="3">
    <source>
        <dbReference type="ARBA" id="ARBA00023274"/>
    </source>
</evidence>
<dbReference type="NCBIfam" id="TIGR00012">
    <property type="entry name" value="L29"/>
    <property type="match status" value="1"/>
</dbReference>
<accession>A0A1F4U5Q1</accession>
<evidence type="ECO:0000256" key="2">
    <source>
        <dbReference type="ARBA" id="ARBA00022980"/>
    </source>
</evidence>
<comment type="similarity">
    <text evidence="1 5">Belongs to the universal ribosomal protein uL29 family.</text>
</comment>
<evidence type="ECO:0000256" key="1">
    <source>
        <dbReference type="ARBA" id="ARBA00009254"/>
    </source>
</evidence>
<dbReference type="AlphaFoldDB" id="A0A1F4U5Q1"/>
<dbReference type="InterPro" id="IPR001854">
    <property type="entry name" value="Ribosomal_uL29"/>
</dbReference>
<evidence type="ECO:0000313" key="8">
    <source>
        <dbReference type="Proteomes" id="UP000179242"/>
    </source>
</evidence>
<dbReference type="Pfam" id="PF00831">
    <property type="entry name" value="Ribosomal_L29"/>
    <property type="match status" value="1"/>
</dbReference>
<keyword evidence="2 5" id="KW-0689">Ribosomal protein</keyword>
<evidence type="ECO:0000313" key="7">
    <source>
        <dbReference type="EMBL" id="OGC40284.1"/>
    </source>
</evidence>
<evidence type="ECO:0000256" key="6">
    <source>
        <dbReference type="SAM" id="Coils"/>
    </source>
</evidence>